<accession>A0A6J6G5N9</accession>
<proteinExistence type="predicted"/>
<name>A0A6J6G5N9_9ZZZZ</name>
<dbReference type="EMBL" id="CAEZSR010000240">
    <property type="protein sequence ID" value="CAB4592148.1"/>
    <property type="molecule type" value="Genomic_DNA"/>
</dbReference>
<evidence type="ECO:0000313" key="1">
    <source>
        <dbReference type="EMBL" id="CAB4592148.1"/>
    </source>
</evidence>
<sequence length="343" mass="35409">MRTRHWAAIAAVVSLGLAACGGDDGGGPLSESEFADQLSDICGDAQRDLGRLDLPTDDDVSAFSADAAEILNGAIEELQALAPPENAANDLEDFIGVLEDQLRAVEDLADANGSDERDAAFEDLAAATERQGEIAQDLDVPKCGGNDSGSDTTTTEAAAATTVPATVPVTTAAPITLPPTVAPTVPETTAAATVPPATTANFAVVDLTTIFVAPAGFFLSPGTPDQPTIDLIASLPEMNEKLLEIGVATLVESGTNREIADIWVGISRTPNMPADWKNIDCPDGGELRTSANGVPGIVCYGALESPVWEIFTATVQDYGISVYTLVPDVTSDLVVDAFLAANP</sequence>
<protein>
    <submittedName>
        <fullName evidence="1">Unannotated protein</fullName>
    </submittedName>
</protein>
<gene>
    <name evidence="1" type="ORF">UFOPK1493_03801</name>
</gene>
<organism evidence="1">
    <name type="scientific">freshwater metagenome</name>
    <dbReference type="NCBI Taxonomy" id="449393"/>
    <lineage>
        <taxon>unclassified sequences</taxon>
        <taxon>metagenomes</taxon>
        <taxon>ecological metagenomes</taxon>
    </lineage>
</organism>
<dbReference type="PROSITE" id="PS51257">
    <property type="entry name" value="PROKAR_LIPOPROTEIN"/>
    <property type="match status" value="1"/>
</dbReference>
<reference evidence="1" key="1">
    <citation type="submission" date="2020-05" db="EMBL/GenBank/DDBJ databases">
        <authorList>
            <person name="Chiriac C."/>
            <person name="Salcher M."/>
            <person name="Ghai R."/>
            <person name="Kavagutti S V."/>
        </authorList>
    </citation>
    <scope>NUCLEOTIDE SEQUENCE</scope>
</reference>
<dbReference type="AlphaFoldDB" id="A0A6J6G5N9"/>